<protein>
    <submittedName>
        <fullName evidence="1">Uncharacterized protein</fullName>
    </submittedName>
</protein>
<accession>A0A7J8VDN0</accession>
<reference evidence="1 2" key="1">
    <citation type="journal article" date="2019" name="Genome Biol. Evol.">
        <title>Insights into the evolution of the New World diploid cottons (Gossypium, subgenus Houzingenia) based on genome sequencing.</title>
        <authorList>
            <person name="Grover C.E."/>
            <person name="Arick M.A. 2nd"/>
            <person name="Thrash A."/>
            <person name="Conover J.L."/>
            <person name="Sanders W.S."/>
            <person name="Peterson D.G."/>
            <person name="Frelichowski J.E."/>
            <person name="Scheffler J.A."/>
            <person name="Scheffler B.E."/>
            <person name="Wendel J.F."/>
        </authorList>
    </citation>
    <scope>NUCLEOTIDE SEQUENCE [LARGE SCALE GENOMIC DNA]</scope>
    <source>
        <strain evidence="1">57</strain>
        <tissue evidence="1">Leaf</tissue>
    </source>
</reference>
<proteinExistence type="predicted"/>
<keyword evidence="2" id="KW-1185">Reference proteome</keyword>
<dbReference type="AlphaFoldDB" id="A0A7J8VDN0"/>
<name>A0A7J8VDN0_9ROSI</name>
<evidence type="ECO:0000313" key="2">
    <source>
        <dbReference type="Proteomes" id="UP000593573"/>
    </source>
</evidence>
<comment type="caution">
    <text evidence="1">The sequence shown here is derived from an EMBL/GenBank/DDBJ whole genome shotgun (WGS) entry which is preliminary data.</text>
</comment>
<gene>
    <name evidence="1" type="ORF">Goklo_012731</name>
</gene>
<sequence length="33" mass="3648">MIECLEKLIQEKLNGSGLTFKLRSKTANNIASP</sequence>
<evidence type="ECO:0000313" key="1">
    <source>
        <dbReference type="EMBL" id="MBA0660763.1"/>
    </source>
</evidence>
<dbReference type="Proteomes" id="UP000593573">
    <property type="component" value="Unassembled WGS sequence"/>
</dbReference>
<dbReference type="EMBL" id="JABFAB010000009">
    <property type="protein sequence ID" value="MBA0660763.1"/>
    <property type="molecule type" value="Genomic_DNA"/>
</dbReference>
<organism evidence="1 2">
    <name type="scientific">Gossypium klotzschianum</name>
    <dbReference type="NCBI Taxonomy" id="34286"/>
    <lineage>
        <taxon>Eukaryota</taxon>
        <taxon>Viridiplantae</taxon>
        <taxon>Streptophyta</taxon>
        <taxon>Embryophyta</taxon>
        <taxon>Tracheophyta</taxon>
        <taxon>Spermatophyta</taxon>
        <taxon>Magnoliopsida</taxon>
        <taxon>eudicotyledons</taxon>
        <taxon>Gunneridae</taxon>
        <taxon>Pentapetalae</taxon>
        <taxon>rosids</taxon>
        <taxon>malvids</taxon>
        <taxon>Malvales</taxon>
        <taxon>Malvaceae</taxon>
        <taxon>Malvoideae</taxon>
        <taxon>Gossypium</taxon>
    </lineage>
</organism>